<evidence type="ECO:0000256" key="1">
    <source>
        <dbReference type="SAM" id="MobiDB-lite"/>
    </source>
</evidence>
<gene>
    <name evidence="2" type="ORF">ABVK25_004498</name>
</gene>
<protein>
    <submittedName>
        <fullName evidence="2">Uncharacterized protein</fullName>
    </submittedName>
</protein>
<dbReference type="InterPro" id="IPR029069">
    <property type="entry name" value="HotDog_dom_sf"/>
</dbReference>
<dbReference type="SUPFAM" id="SSF54637">
    <property type="entry name" value="Thioesterase/thiol ester dehydrase-isomerase"/>
    <property type="match status" value="1"/>
</dbReference>
<proteinExistence type="predicted"/>
<evidence type="ECO:0000313" key="2">
    <source>
        <dbReference type="EMBL" id="KAL2055160.1"/>
    </source>
</evidence>
<accession>A0ABR4BBG5</accession>
<dbReference type="PANTHER" id="PTHR28152:SF1">
    <property type="entry name" value="HYDROXYACYL-THIOESTER DEHYDRATASE TYPE 2, MITOCHONDRIAL"/>
    <property type="match status" value="1"/>
</dbReference>
<reference evidence="2 3" key="1">
    <citation type="submission" date="2024-09" db="EMBL/GenBank/DDBJ databases">
        <title>Rethinking Asexuality: The Enigmatic Case of Functional Sexual Genes in Lepraria (Stereocaulaceae).</title>
        <authorList>
            <person name="Doellman M."/>
            <person name="Sun Y."/>
            <person name="Barcenas-Pena A."/>
            <person name="Lumbsch H.T."/>
            <person name="Grewe F."/>
        </authorList>
    </citation>
    <scope>NUCLEOTIDE SEQUENCE [LARGE SCALE GENOMIC DNA]</scope>
    <source>
        <strain evidence="2 3">Grewe 0041</strain>
    </source>
</reference>
<dbReference type="InterPro" id="IPR052741">
    <property type="entry name" value="Mitochondrial_HTD2"/>
</dbReference>
<comment type="caution">
    <text evidence="2">The sequence shown here is derived from an EMBL/GenBank/DDBJ whole genome shotgun (WGS) entry which is preliminary data.</text>
</comment>
<evidence type="ECO:0000313" key="3">
    <source>
        <dbReference type="Proteomes" id="UP001590951"/>
    </source>
</evidence>
<dbReference type="Proteomes" id="UP001590951">
    <property type="component" value="Unassembled WGS sequence"/>
</dbReference>
<keyword evidence="3" id="KW-1185">Reference proteome</keyword>
<feature type="region of interest" description="Disordered" evidence="1">
    <location>
        <begin position="326"/>
        <end position="373"/>
    </location>
</feature>
<dbReference type="EMBL" id="JBHFEH010000012">
    <property type="protein sequence ID" value="KAL2055160.1"/>
    <property type="molecule type" value="Genomic_DNA"/>
</dbReference>
<sequence>MTSRRLPIVRDILTPTPSSLLQRTLTDFLPFIRINAKPSYLPYGYHLIHFPTNVRLSTLLPDGTDAMQSPGDPFTRRMWAGGSIIFERAIKLDNSAFHCIEHIVDVHVKGHENDQKIFVKIERKIYPGKYPGERKKQGENIIPHLVETRTLVFMRDDRQKAAADATPSPSKALMPTHTPDFSHTLVPTAALIFRVSALTFNAPANHLDKQYCRDFEGHRNLLVHGPLSLVLMLQFLDEHLRKAGGKSGREEINSVEYRNLAPLYAEEEMKVCIKRKKKGEISGSWDVWIEGRDGGYAVKGTVRTTMMSIGVRPSELRNIIWNGAREGASRSPKGNTIPEMKSASVDEISTEDETIPENEAAPTENSTSEAEWLPTKRLQKIILPTFRGEQNLQKGNH</sequence>
<organism evidence="2 3">
    <name type="scientific">Lepraria finkii</name>
    <dbReference type="NCBI Taxonomy" id="1340010"/>
    <lineage>
        <taxon>Eukaryota</taxon>
        <taxon>Fungi</taxon>
        <taxon>Dikarya</taxon>
        <taxon>Ascomycota</taxon>
        <taxon>Pezizomycotina</taxon>
        <taxon>Lecanoromycetes</taxon>
        <taxon>OSLEUM clade</taxon>
        <taxon>Lecanoromycetidae</taxon>
        <taxon>Lecanorales</taxon>
        <taxon>Lecanorineae</taxon>
        <taxon>Stereocaulaceae</taxon>
        <taxon>Lepraria</taxon>
    </lineage>
</organism>
<dbReference type="PANTHER" id="PTHR28152">
    <property type="entry name" value="HYDROXYACYL-THIOESTER DEHYDRATASE TYPE 2, MITOCHONDRIAL"/>
    <property type="match status" value="1"/>
</dbReference>
<name>A0ABR4BBG5_9LECA</name>
<dbReference type="Gene3D" id="3.10.129.10">
    <property type="entry name" value="Hotdog Thioesterase"/>
    <property type="match status" value="1"/>
</dbReference>